<dbReference type="AlphaFoldDB" id="A0A4R0IST8"/>
<dbReference type="OrthoDB" id="7698234at2"/>
<accession>A0A4R0IST8</accession>
<feature type="transmembrane region" description="Helical" evidence="2">
    <location>
        <begin position="246"/>
        <end position="264"/>
    </location>
</feature>
<dbReference type="Proteomes" id="UP000293342">
    <property type="component" value="Unassembled WGS sequence"/>
</dbReference>
<sequence length="501" mass="54585">MDRTAPGRTACGDREGDLTAHAAPLVRHPPAGRWCRRPRGARAPRPRVRHHHAGLHAGHRRQTPRGLRDVTSPCSVVLTLSVSAVTEQTETAEERHASWLELFFDLTVVAAAAQIAHRLHGAESVGQIAACAALYYAVWSVWTTTSVYANVAGERTRQRAVLRTMLGIAIMAAAVPGVWPELLAGEHDDVPHGRTAVFVVAFVLCRLIAARSAARDGQVVTFWPATQSVAVTPWIASIFVPQTVAYWLWGFAITVDLVFSMFGARNPRSVARMTENARRRQDERDKRTARKLAHLIRRGVSPDRLPDASPTLISVAQVERGHLTERLGLFVIIVLGEALAQVVAANTELDWTWAVIASSFAAFLIVVKLWRLTTLYGFTPAPLIAKPLEPWQALPAHLGVTAAIVAIASGLGVLIPDATERLHATDRWYLFGGLALYLLTSVFAALAGRAPLKWYLGWALPSLVVSVLAGVLGHAVPAWSLAVLAYAVLVWFASYDRLVKP</sequence>
<proteinExistence type="predicted"/>
<feature type="transmembrane region" description="Helical" evidence="2">
    <location>
        <begin position="221"/>
        <end position="240"/>
    </location>
</feature>
<organism evidence="3 4">
    <name type="scientific">Kribbella capetownensis</name>
    <dbReference type="NCBI Taxonomy" id="1572659"/>
    <lineage>
        <taxon>Bacteria</taxon>
        <taxon>Bacillati</taxon>
        <taxon>Actinomycetota</taxon>
        <taxon>Actinomycetes</taxon>
        <taxon>Propionibacteriales</taxon>
        <taxon>Kribbellaceae</taxon>
        <taxon>Kribbella</taxon>
    </lineage>
</organism>
<dbReference type="InterPro" id="IPR010640">
    <property type="entry name" value="Low_temperature_requirement_A"/>
</dbReference>
<feature type="transmembrane region" description="Helical" evidence="2">
    <location>
        <begin position="191"/>
        <end position="209"/>
    </location>
</feature>
<keyword evidence="2" id="KW-0812">Transmembrane</keyword>
<comment type="caution">
    <text evidence="3">The sequence shown here is derived from an EMBL/GenBank/DDBJ whole genome shotgun (WGS) entry which is preliminary data.</text>
</comment>
<feature type="region of interest" description="Disordered" evidence="1">
    <location>
        <begin position="1"/>
        <end position="68"/>
    </location>
</feature>
<gene>
    <name evidence="3" type="ORF">E0H75_41855</name>
</gene>
<keyword evidence="2" id="KW-1133">Transmembrane helix</keyword>
<evidence type="ECO:0000313" key="3">
    <source>
        <dbReference type="EMBL" id="TCC34556.1"/>
    </source>
</evidence>
<protein>
    <submittedName>
        <fullName evidence="3">Low temperature requirement protein A</fullName>
    </submittedName>
</protein>
<feature type="transmembrane region" description="Helical" evidence="2">
    <location>
        <begin position="478"/>
        <end position="495"/>
    </location>
</feature>
<reference evidence="3 4" key="1">
    <citation type="submission" date="2019-02" db="EMBL/GenBank/DDBJ databases">
        <title>Kribbella capetownensis sp. nov. and Kribbella speibonae sp. nov., isolated from soil.</title>
        <authorList>
            <person name="Curtis S.M."/>
            <person name="Norton I."/>
            <person name="Everest G.J."/>
            <person name="Meyers P.R."/>
        </authorList>
    </citation>
    <scope>NUCLEOTIDE SEQUENCE [LARGE SCALE GENOMIC DNA]</scope>
    <source>
        <strain evidence="3 4">YM53</strain>
    </source>
</reference>
<feature type="transmembrane region" description="Helical" evidence="2">
    <location>
        <begin position="391"/>
        <end position="416"/>
    </location>
</feature>
<feature type="transmembrane region" description="Helical" evidence="2">
    <location>
        <begin position="351"/>
        <end position="370"/>
    </location>
</feature>
<feature type="transmembrane region" description="Helical" evidence="2">
    <location>
        <begin position="428"/>
        <end position="447"/>
    </location>
</feature>
<keyword evidence="2" id="KW-0472">Membrane</keyword>
<feature type="transmembrane region" description="Helical" evidence="2">
    <location>
        <begin position="160"/>
        <end position="179"/>
    </location>
</feature>
<keyword evidence="4" id="KW-1185">Reference proteome</keyword>
<feature type="compositionally biased region" description="Basic residues" evidence="1">
    <location>
        <begin position="34"/>
        <end position="63"/>
    </location>
</feature>
<dbReference type="Pfam" id="PF06772">
    <property type="entry name" value="LtrA"/>
    <property type="match status" value="1"/>
</dbReference>
<evidence type="ECO:0000313" key="4">
    <source>
        <dbReference type="Proteomes" id="UP000293342"/>
    </source>
</evidence>
<dbReference type="PANTHER" id="PTHR36840">
    <property type="entry name" value="BLL5714 PROTEIN"/>
    <property type="match status" value="1"/>
</dbReference>
<feature type="compositionally biased region" description="Basic and acidic residues" evidence="1">
    <location>
        <begin position="1"/>
        <end position="18"/>
    </location>
</feature>
<evidence type="ECO:0000256" key="1">
    <source>
        <dbReference type="SAM" id="MobiDB-lite"/>
    </source>
</evidence>
<dbReference type="PANTHER" id="PTHR36840:SF1">
    <property type="entry name" value="BLL5714 PROTEIN"/>
    <property type="match status" value="1"/>
</dbReference>
<name>A0A4R0IST8_9ACTN</name>
<dbReference type="EMBL" id="SJKD01000018">
    <property type="protein sequence ID" value="TCC34556.1"/>
    <property type="molecule type" value="Genomic_DNA"/>
</dbReference>
<evidence type="ECO:0000256" key="2">
    <source>
        <dbReference type="SAM" id="Phobius"/>
    </source>
</evidence>